<dbReference type="Proteomes" id="UP001218188">
    <property type="component" value="Unassembled WGS sequence"/>
</dbReference>
<keyword evidence="1" id="KW-0175">Coiled coil</keyword>
<feature type="chain" id="PRO_5042021834" evidence="3">
    <location>
        <begin position="27"/>
        <end position="251"/>
    </location>
</feature>
<feature type="signal peptide" evidence="3">
    <location>
        <begin position="1"/>
        <end position="26"/>
    </location>
</feature>
<organism evidence="4 5">
    <name type="scientific">Mycena alexandri</name>
    <dbReference type="NCBI Taxonomy" id="1745969"/>
    <lineage>
        <taxon>Eukaryota</taxon>
        <taxon>Fungi</taxon>
        <taxon>Dikarya</taxon>
        <taxon>Basidiomycota</taxon>
        <taxon>Agaricomycotina</taxon>
        <taxon>Agaricomycetes</taxon>
        <taxon>Agaricomycetidae</taxon>
        <taxon>Agaricales</taxon>
        <taxon>Marasmiineae</taxon>
        <taxon>Mycenaceae</taxon>
        <taxon>Mycena</taxon>
    </lineage>
</organism>
<sequence>MTTSFSQVGLMALSLNALGLNTSASAAKNNTSYWWWAPTTSVMTTVVSCLIRATSKTWSCIVPTRDCAPNLMWWYIYDLPANFLISREMARIRQGGISRKQSKHLQKARDTRGKEDIPVGPLLQPPLSPKSRALADNVRLRAEVKQMKNKQKNAARREKQLKKKNAELKNKVDEALHTGEFRKIWGLEKDGHLTLIRILLGDAQVDALFAPIVHQLPPARGIYLFETSSISINHGTGGGNTRVPGPDNRKG</sequence>
<feature type="coiled-coil region" evidence="1">
    <location>
        <begin position="130"/>
        <end position="178"/>
    </location>
</feature>
<evidence type="ECO:0000256" key="3">
    <source>
        <dbReference type="SAM" id="SignalP"/>
    </source>
</evidence>
<name>A0AAD6WW05_9AGAR</name>
<comment type="caution">
    <text evidence="4">The sequence shown here is derived from an EMBL/GenBank/DDBJ whole genome shotgun (WGS) entry which is preliminary data.</text>
</comment>
<accession>A0AAD6WW05</accession>
<proteinExistence type="predicted"/>
<protein>
    <submittedName>
        <fullName evidence="4">Uncharacterized protein</fullName>
    </submittedName>
</protein>
<dbReference type="AlphaFoldDB" id="A0AAD6WW05"/>
<feature type="region of interest" description="Disordered" evidence="2">
    <location>
        <begin position="96"/>
        <end position="122"/>
    </location>
</feature>
<keyword evidence="5" id="KW-1185">Reference proteome</keyword>
<evidence type="ECO:0000313" key="5">
    <source>
        <dbReference type="Proteomes" id="UP001218188"/>
    </source>
</evidence>
<evidence type="ECO:0000256" key="1">
    <source>
        <dbReference type="SAM" id="Coils"/>
    </source>
</evidence>
<reference evidence="4" key="1">
    <citation type="submission" date="2023-03" db="EMBL/GenBank/DDBJ databases">
        <title>Massive genome expansion in bonnet fungi (Mycena s.s.) driven by repeated elements and novel gene families across ecological guilds.</title>
        <authorList>
            <consortium name="Lawrence Berkeley National Laboratory"/>
            <person name="Harder C.B."/>
            <person name="Miyauchi S."/>
            <person name="Viragh M."/>
            <person name="Kuo A."/>
            <person name="Thoen E."/>
            <person name="Andreopoulos B."/>
            <person name="Lu D."/>
            <person name="Skrede I."/>
            <person name="Drula E."/>
            <person name="Henrissat B."/>
            <person name="Morin E."/>
            <person name="Kohler A."/>
            <person name="Barry K."/>
            <person name="LaButti K."/>
            <person name="Morin E."/>
            <person name="Salamov A."/>
            <person name="Lipzen A."/>
            <person name="Mereny Z."/>
            <person name="Hegedus B."/>
            <person name="Baldrian P."/>
            <person name="Stursova M."/>
            <person name="Weitz H."/>
            <person name="Taylor A."/>
            <person name="Grigoriev I.V."/>
            <person name="Nagy L.G."/>
            <person name="Martin F."/>
            <person name="Kauserud H."/>
        </authorList>
    </citation>
    <scope>NUCLEOTIDE SEQUENCE</scope>
    <source>
        <strain evidence="4">CBHHK200</strain>
    </source>
</reference>
<dbReference type="EMBL" id="JARJCM010000101">
    <property type="protein sequence ID" value="KAJ7029468.1"/>
    <property type="molecule type" value="Genomic_DNA"/>
</dbReference>
<evidence type="ECO:0000313" key="4">
    <source>
        <dbReference type="EMBL" id="KAJ7029468.1"/>
    </source>
</evidence>
<gene>
    <name evidence="4" type="ORF">C8F04DRAFT_1187683</name>
</gene>
<evidence type="ECO:0000256" key="2">
    <source>
        <dbReference type="SAM" id="MobiDB-lite"/>
    </source>
</evidence>
<keyword evidence="3" id="KW-0732">Signal</keyword>
<feature type="compositionally biased region" description="Basic and acidic residues" evidence="2">
    <location>
        <begin position="107"/>
        <end position="117"/>
    </location>
</feature>